<sequence length="133" mass="15644">MSDRWCSNTPRDVATSLIQLARLARMMLHNLVQLDGDSQQNLETWDTALRDLLSMEALEVHLDSDMPEPDENNWGIWQIWNLGRGVAKYVVCKTLQKPHIRERLHRHGWDYDNQSPKYHYDIARELWGHLVPA</sequence>
<accession>A0A8S8ZQP9</accession>
<reference evidence="1 2" key="1">
    <citation type="submission" date="2017-07" db="EMBL/GenBank/DDBJ databases">
        <title>Genome sequence of the Sordaria macrospora wild type strain R19027.</title>
        <authorList>
            <person name="Nowrousian M."/>
            <person name="Teichert I."/>
            <person name="Kueck U."/>
        </authorList>
    </citation>
    <scope>NUCLEOTIDE SEQUENCE [LARGE SCALE GENOMIC DNA]</scope>
    <source>
        <strain evidence="1 2">R19027</strain>
        <tissue evidence="1">Mycelium</tissue>
    </source>
</reference>
<gene>
    <name evidence="1" type="ORF">SMACR_01398</name>
</gene>
<dbReference type="Proteomes" id="UP000433876">
    <property type="component" value="Unassembled WGS sequence"/>
</dbReference>
<name>A0A8S8ZQP9_SORMA</name>
<evidence type="ECO:0000313" key="1">
    <source>
        <dbReference type="EMBL" id="KAA8633084.1"/>
    </source>
</evidence>
<dbReference type="EMBL" id="NMPR01000043">
    <property type="protein sequence ID" value="KAA8633084.1"/>
    <property type="molecule type" value="Genomic_DNA"/>
</dbReference>
<protein>
    <submittedName>
        <fullName evidence="1">Uncharacterized protein</fullName>
    </submittedName>
</protein>
<dbReference type="AlphaFoldDB" id="A0A8S8ZQP9"/>
<dbReference type="VEuPathDB" id="FungiDB:SMAC_01398"/>
<organism evidence="1 2">
    <name type="scientific">Sordaria macrospora</name>
    <dbReference type="NCBI Taxonomy" id="5147"/>
    <lineage>
        <taxon>Eukaryota</taxon>
        <taxon>Fungi</taxon>
        <taxon>Dikarya</taxon>
        <taxon>Ascomycota</taxon>
        <taxon>Pezizomycotina</taxon>
        <taxon>Sordariomycetes</taxon>
        <taxon>Sordariomycetidae</taxon>
        <taxon>Sordariales</taxon>
        <taxon>Sordariaceae</taxon>
        <taxon>Sordaria</taxon>
    </lineage>
</organism>
<evidence type="ECO:0000313" key="2">
    <source>
        <dbReference type="Proteomes" id="UP000433876"/>
    </source>
</evidence>
<dbReference type="OMA" id="EPDENNW"/>
<comment type="caution">
    <text evidence="1">The sequence shown here is derived from an EMBL/GenBank/DDBJ whole genome shotgun (WGS) entry which is preliminary data.</text>
</comment>
<proteinExistence type="predicted"/>